<feature type="compositionally biased region" description="Acidic residues" evidence="1">
    <location>
        <begin position="175"/>
        <end position="185"/>
    </location>
</feature>
<reference evidence="4" key="2">
    <citation type="journal article" date="2017" name="Genome Announc.">
        <title>Genome sequences of Cyberlindnera fabianii 65, Pichia kudriavzevii 129, and Saccharomyces cerevisiae 131 isolated from fermented masau fruits in Zimbabwe.</title>
        <authorList>
            <person name="van Rijswijck I.M.H."/>
            <person name="Derks M.F.L."/>
            <person name="Abee T."/>
            <person name="de Ridder D."/>
            <person name="Smid E.J."/>
        </authorList>
    </citation>
    <scope>NUCLEOTIDE SEQUENCE [LARGE SCALE GENOMIC DNA]</scope>
    <source>
        <strain evidence="4">65</strain>
    </source>
</reference>
<feature type="compositionally biased region" description="Low complexity" evidence="1">
    <location>
        <begin position="132"/>
        <end position="141"/>
    </location>
</feature>
<dbReference type="InterPro" id="IPR052292">
    <property type="entry name" value="Glucose_repression_reg"/>
</dbReference>
<sequence length="236" mass="27167">MPYSYDDQYNVLLKSTSNLSSSNDHIMTDFAAIDYFQFDFNELQLHNCWKLVHRQRINEAFIPQSTDVTRLENLSWRRWTKMKYSLQEVSPEVVDWFKDSDITWLYGPLVSSGYSNEHSSCAKSKKSILNTTTNTTASQTTPAIPFDRAPNRNNSVSSLSSTSSVDSSPFYSDSSDYDEETDESLTGDVKPILKHRYSYGPLGFESFERLRNQKVVTSKKFKKSVSFADMVQVRQF</sequence>
<dbReference type="STRING" id="36022.A0A061APF3"/>
<evidence type="ECO:0000256" key="1">
    <source>
        <dbReference type="SAM" id="MobiDB-lite"/>
    </source>
</evidence>
<evidence type="ECO:0000313" key="4">
    <source>
        <dbReference type="Proteomes" id="UP000189513"/>
    </source>
</evidence>
<dbReference type="GO" id="GO:0042149">
    <property type="term" value="P:cellular response to glucose starvation"/>
    <property type="evidence" value="ECO:0007669"/>
    <property type="project" value="TreeGrafter"/>
</dbReference>
<dbReference type="EMBL" id="LK052886">
    <property type="protein sequence ID" value="CDR37261.1"/>
    <property type="molecule type" value="Genomic_DNA"/>
</dbReference>
<dbReference type="VEuPathDB" id="FungiDB:BON22_0442"/>
<feature type="region of interest" description="Disordered" evidence="1">
    <location>
        <begin position="132"/>
        <end position="185"/>
    </location>
</feature>
<dbReference type="EMBL" id="MPUK01000001">
    <property type="protein sequence ID" value="ONH69698.1"/>
    <property type="molecule type" value="Genomic_DNA"/>
</dbReference>
<protein>
    <submittedName>
        <fullName evidence="2">CYFA0S01e09032g1_1</fullName>
    </submittedName>
    <submittedName>
        <fullName evidence="3">Resistance to glucose repression protein 1</fullName>
    </submittedName>
</protein>
<evidence type="ECO:0000313" key="2">
    <source>
        <dbReference type="EMBL" id="CDR37261.1"/>
    </source>
</evidence>
<dbReference type="PANTHER" id="PTHR28051">
    <property type="entry name" value="PROTEIN MTL1-RELATED"/>
    <property type="match status" value="1"/>
</dbReference>
<dbReference type="OMA" id="CWRRWYK"/>
<dbReference type="OrthoDB" id="5563539at2759"/>
<reference evidence="3" key="3">
    <citation type="submission" date="2017-01" db="EMBL/GenBank/DDBJ databases">
        <authorList>
            <person name="Mah S.A."/>
            <person name="Swanson W.J."/>
            <person name="Moy G.W."/>
            <person name="Vacquier V.D."/>
        </authorList>
    </citation>
    <scope>NUCLEOTIDE SEQUENCE [LARGE SCALE GENOMIC DNA]</scope>
    <source>
        <strain evidence="3">65</strain>
    </source>
</reference>
<reference evidence="2" key="1">
    <citation type="journal article" date="2014" name="Genome Announc.">
        <title>Genome sequence of the yeast Cyberlindnera fabianii (Hansenula fabianii).</title>
        <authorList>
            <person name="Freel K.C."/>
            <person name="Sarilar V."/>
            <person name="Neuveglise C."/>
            <person name="Devillers H."/>
            <person name="Friedrich A."/>
            <person name="Schacherer J."/>
        </authorList>
    </citation>
    <scope>NUCLEOTIDE SEQUENCE</scope>
    <source>
        <strain evidence="2">YJS4271</strain>
    </source>
</reference>
<keyword evidence="4" id="KW-1185">Reference proteome</keyword>
<organism evidence="2">
    <name type="scientific">Cyberlindnera fabianii</name>
    <name type="common">Yeast</name>
    <name type="synonym">Hansenula fabianii</name>
    <dbReference type="NCBI Taxonomy" id="36022"/>
    <lineage>
        <taxon>Eukaryota</taxon>
        <taxon>Fungi</taxon>
        <taxon>Dikarya</taxon>
        <taxon>Ascomycota</taxon>
        <taxon>Saccharomycotina</taxon>
        <taxon>Saccharomycetes</taxon>
        <taxon>Phaffomycetales</taxon>
        <taxon>Phaffomycetaceae</taxon>
        <taxon>Cyberlindnera</taxon>
    </lineage>
</organism>
<dbReference type="Proteomes" id="UP000189513">
    <property type="component" value="Unassembled WGS sequence"/>
</dbReference>
<feature type="compositionally biased region" description="Low complexity" evidence="1">
    <location>
        <begin position="155"/>
        <end position="174"/>
    </location>
</feature>
<dbReference type="GO" id="GO:0005773">
    <property type="term" value="C:vacuole"/>
    <property type="evidence" value="ECO:0007669"/>
    <property type="project" value="GOC"/>
</dbReference>
<gene>
    <name evidence="3" type="ORF">BON22_0442</name>
    <name evidence="2" type="ORF">CYFA0S_01e09032g</name>
</gene>
<accession>A0A061APF3</accession>
<dbReference type="GO" id="GO:0007039">
    <property type="term" value="P:protein catabolic process in the vacuole"/>
    <property type="evidence" value="ECO:0007669"/>
    <property type="project" value="TreeGrafter"/>
</dbReference>
<name>A0A061APF3_CYBFA</name>
<dbReference type="AlphaFoldDB" id="A0A061APF3"/>
<proteinExistence type="predicted"/>
<dbReference type="PANTHER" id="PTHR28051:SF1">
    <property type="entry name" value="PROTEIN MTL1-RELATED"/>
    <property type="match status" value="1"/>
</dbReference>
<evidence type="ECO:0000313" key="3">
    <source>
        <dbReference type="EMBL" id="ONH69698.1"/>
    </source>
</evidence>